<dbReference type="PATRIC" id="fig|148604.4.peg.915"/>
<dbReference type="AlphaFoldDB" id="A0A0R2H230"/>
<evidence type="ECO:0000256" key="1">
    <source>
        <dbReference type="SAM" id="Phobius"/>
    </source>
</evidence>
<reference evidence="2 3" key="1">
    <citation type="journal article" date="2015" name="Genome Announc.">
        <title>Expanding the biotechnology potential of lactobacilli through comparative genomics of 213 strains and associated genera.</title>
        <authorList>
            <person name="Sun Z."/>
            <person name="Harris H.M."/>
            <person name="McCann A."/>
            <person name="Guo C."/>
            <person name="Argimon S."/>
            <person name="Zhang W."/>
            <person name="Yang X."/>
            <person name="Jeffery I.B."/>
            <person name="Cooney J.C."/>
            <person name="Kagawa T.F."/>
            <person name="Liu W."/>
            <person name="Song Y."/>
            <person name="Salvetti E."/>
            <person name="Wrobel A."/>
            <person name="Rasinkangas P."/>
            <person name="Parkhill J."/>
            <person name="Rea M.C."/>
            <person name="O'Sullivan O."/>
            <person name="Ritari J."/>
            <person name="Douillard F.P."/>
            <person name="Paul Ross R."/>
            <person name="Yang R."/>
            <person name="Briner A.E."/>
            <person name="Felis G.E."/>
            <person name="de Vos W.M."/>
            <person name="Barrangou R."/>
            <person name="Klaenhammer T.R."/>
            <person name="Caufield P.W."/>
            <person name="Cui Y."/>
            <person name="Zhang H."/>
            <person name="O'Toole P.W."/>
        </authorList>
    </citation>
    <scope>NUCLEOTIDE SEQUENCE [LARGE SCALE GENOMIC DNA]</scope>
    <source>
        <strain evidence="2 3">DSM 14792</strain>
    </source>
</reference>
<protein>
    <submittedName>
        <fullName evidence="2">Uncharacterized protein</fullName>
    </submittedName>
</protein>
<keyword evidence="3" id="KW-1185">Reference proteome</keyword>
<evidence type="ECO:0000313" key="3">
    <source>
        <dbReference type="Proteomes" id="UP000051639"/>
    </source>
</evidence>
<keyword evidence="1" id="KW-1133">Transmembrane helix</keyword>
<keyword evidence="1" id="KW-0472">Membrane</keyword>
<dbReference type="RefSeq" id="WP_056994562.1">
    <property type="nucleotide sequence ID" value="NZ_JQBA01000024.1"/>
</dbReference>
<feature type="transmembrane region" description="Helical" evidence="1">
    <location>
        <begin position="12"/>
        <end position="31"/>
    </location>
</feature>
<dbReference type="EMBL" id="JQBA01000024">
    <property type="protein sequence ID" value="KRN44039.1"/>
    <property type="molecule type" value="Genomic_DNA"/>
</dbReference>
<keyword evidence="1" id="KW-0812">Transmembrane</keyword>
<dbReference type="Proteomes" id="UP000051639">
    <property type="component" value="Unassembled WGS sequence"/>
</dbReference>
<sequence>MLNRLGWSKLDRTIIFLLLGICILLWSGILIKGGHLNKIAQRDRVVVNQIDRLEKENATNQAAIDDAANQKALHSSNKGIRLSMQQMLETDEAVQVTTNVFKVLENFNDHKSYVNRKKLVKPYVTKDFLASDQIFAKDDDGTGHSYIDGSGLENSFVDAQVSAAPIDDRGNLPLLVKVSFNSRDDTGSGNRQSVYATNYNIHNKKLSHIELLNNLSSTSQN</sequence>
<accession>A0A0R2H230</accession>
<proteinExistence type="predicted"/>
<name>A0A0R2H230_9LACO</name>
<evidence type="ECO:0000313" key="2">
    <source>
        <dbReference type="EMBL" id="KRN44039.1"/>
    </source>
</evidence>
<gene>
    <name evidence="2" type="ORF">IV41_GL000882</name>
</gene>
<comment type="caution">
    <text evidence="2">The sequence shown here is derived from an EMBL/GenBank/DDBJ whole genome shotgun (WGS) entry which is preliminary data.</text>
</comment>
<organism evidence="2 3">
    <name type="scientific">Limosilactobacillus ingluviei</name>
    <dbReference type="NCBI Taxonomy" id="148604"/>
    <lineage>
        <taxon>Bacteria</taxon>
        <taxon>Bacillati</taxon>
        <taxon>Bacillota</taxon>
        <taxon>Bacilli</taxon>
        <taxon>Lactobacillales</taxon>
        <taxon>Lactobacillaceae</taxon>
        <taxon>Limosilactobacillus</taxon>
    </lineage>
</organism>